<name>A0A1P9WSX7_9BACT</name>
<dbReference type="Pfam" id="PF00106">
    <property type="entry name" value="adh_short"/>
    <property type="match status" value="1"/>
</dbReference>
<dbReference type="SUPFAM" id="SSF51735">
    <property type="entry name" value="NAD(P)-binding Rossmann-fold domains"/>
    <property type="match status" value="1"/>
</dbReference>
<organism evidence="4 5">
    <name type="scientific">Spirosoma montaniterrae</name>
    <dbReference type="NCBI Taxonomy" id="1178516"/>
    <lineage>
        <taxon>Bacteria</taxon>
        <taxon>Pseudomonadati</taxon>
        <taxon>Bacteroidota</taxon>
        <taxon>Cytophagia</taxon>
        <taxon>Cytophagales</taxon>
        <taxon>Cytophagaceae</taxon>
        <taxon>Spirosoma</taxon>
    </lineage>
</organism>
<evidence type="ECO:0000256" key="1">
    <source>
        <dbReference type="ARBA" id="ARBA00006484"/>
    </source>
</evidence>
<evidence type="ECO:0000256" key="3">
    <source>
        <dbReference type="RuleBase" id="RU000363"/>
    </source>
</evidence>
<proteinExistence type="inferred from homology"/>
<keyword evidence="2" id="KW-0560">Oxidoreductase</keyword>
<dbReference type="PRINTS" id="PR00081">
    <property type="entry name" value="GDHRDH"/>
</dbReference>
<dbReference type="EMBL" id="CP014263">
    <property type="protein sequence ID" value="AQG78467.1"/>
    <property type="molecule type" value="Genomic_DNA"/>
</dbReference>
<dbReference type="InterPro" id="IPR002347">
    <property type="entry name" value="SDR_fam"/>
</dbReference>
<gene>
    <name evidence="4" type="ORF">AWR27_03405</name>
</gene>
<dbReference type="GO" id="GO:0016020">
    <property type="term" value="C:membrane"/>
    <property type="evidence" value="ECO:0007669"/>
    <property type="project" value="TreeGrafter"/>
</dbReference>
<dbReference type="STRING" id="1178516.AWR27_03405"/>
<dbReference type="InterPro" id="IPR036291">
    <property type="entry name" value="NAD(P)-bd_dom_sf"/>
</dbReference>
<sequence>MTTFENTTVIITGAGSGIGRHLTLQAAAEGAHVIATDVNENTLAETKQAATGQVETVRLDVSDASAIGVFATETIATLAGRKLILVNNAGVALASGNFTDTDLADFEWLLNINLWGVVRMTKAFLPYMIEHNAGHIVNISSVFGLAGVQNQSAYSTAKFAVRGFSDVLRMELLDTGINVTCVHPGGIKTSIASSARIGLGGFVTDAMLQQSVMSFEKVAKTTPAEAARVIWNGVRRNKARILIGADARLIEALTRLFPTAYVRMMKQQIEKAFATEV</sequence>
<dbReference type="InterPro" id="IPR020904">
    <property type="entry name" value="Sc_DH/Rdtase_CS"/>
</dbReference>
<dbReference type="GO" id="GO:0016491">
    <property type="term" value="F:oxidoreductase activity"/>
    <property type="evidence" value="ECO:0007669"/>
    <property type="project" value="UniProtKB-KW"/>
</dbReference>
<dbReference type="AlphaFoldDB" id="A0A1P9WSX7"/>
<accession>A0A1P9WSX7</accession>
<evidence type="ECO:0000256" key="2">
    <source>
        <dbReference type="ARBA" id="ARBA00023002"/>
    </source>
</evidence>
<evidence type="ECO:0000313" key="5">
    <source>
        <dbReference type="Proteomes" id="UP000187941"/>
    </source>
</evidence>
<dbReference type="PROSITE" id="PS00061">
    <property type="entry name" value="ADH_SHORT"/>
    <property type="match status" value="1"/>
</dbReference>
<dbReference type="Gene3D" id="3.40.50.720">
    <property type="entry name" value="NAD(P)-binding Rossmann-like Domain"/>
    <property type="match status" value="1"/>
</dbReference>
<keyword evidence="5" id="KW-1185">Reference proteome</keyword>
<dbReference type="Proteomes" id="UP000187941">
    <property type="component" value="Chromosome"/>
</dbReference>
<evidence type="ECO:0000313" key="4">
    <source>
        <dbReference type="EMBL" id="AQG78467.1"/>
    </source>
</evidence>
<dbReference type="PANTHER" id="PTHR44196">
    <property type="entry name" value="DEHYDROGENASE/REDUCTASE SDR FAMILY MEMBER 7B"/>
    <property type="match status" value="1"/>
</dbReference>
<dbReference type="PRINTS" id="PR00080">
    <property type="entry name" value="SDRFAMILY"/>
</dbReference>
<dbReference type="RefSeq" id="WP_077129907.1">
    <property type="nucleotide sequence ID" value="NZ_CP014263.1"/>
</dbReference>
<dbReference type="PANTHER" id="PTHR44196:SF1">
    <property type="entry name" value="DEHYDROGENASE_REDUCTASE SDR FAMILY MEMBER 7B"/>
    <property type="match status" value="1"/>
</dbReference>
<protein>
    <submittedName>
        <fullName evidence="4">Short-chain dehydrogenase</fullName>
    </submittedName>
</protein>
<comment type="similarity">
    <text evidence="1 3">Belongs to the short-chain dehydrogenases/reductases (SDR) family.</text>
</comment>
<dbReference type="KEGG" id="smon:AWR27_03405"/>
<reference evidence="4 5" key="1">
    <citation type="submission" date="2016-01" db="EMBL/GenBank/DDBJ databases">
        <authorList>
            <person name="Oliw E.H."/>
        </authorList>
    </citation>
    <scope>NUCLEOTIDE SEQUENCE [LARGE SCALE GENOMIC DNA]</scope>
    <source>
        <strain evidence="4 5">DY10</strain>
    </source>
</reference>
<dbReference type="OrthoDB" id="9808814at2"/>